<protein>
    <submittedName>
        <fullName evidence="4">Heme oxygenase</fullName>
        <ecNumber evidence="4">1.14.14.18</ecNumber>
    </submittedName>
</protein>
<gene>
    <name evidence="4" type="ORF">JOF53_007004</name>
</gene>
<dbReference type="RefSeq" id="WP_086782173.1">
    <property type="nucleotide sequence ID" value="NZ_JAGIOO010000001.1"/>
</dbReference>
<dbReference type="CDD" id="cd19165">
    <property type="entry name" value="HemeO"/>
    <property type="match status" value="1"/>
</dbReference>
<name>A0ABS5ANJ0_9PSEU</name>
<dbReference type="EC" id="1.14.14.18" evidence="4"/>
<dbReference type="PANTHER" id="PTHR10720:SF0">
    <property type="entry name" value="HEME OXYGENASE"/>
    <property type="match status" value="1"/>
</dbReference>
<keyword evidence="3" id="KW-0408">Iron</keyword>
<evidence type="ECO:0000256" key="3">
    <source>
        <dbReference type="ARBA" id="ARBA00023004"/>
    </source>
</evidence>
<keyword evidence="5" id="KW-1185">Reference proteome</keyword>
<dbReference type="GO" id="GO:0004392">
    <property type="term" value="F:heme oxygenase (decyclizing) activity"/>
    <property type="evidence" value="ECO:0007669"/>
    <property type="project" value="UniProtKB-EC"/>
</dbReference>
<dbReference type="EMBL" id="JAGIOO010000001">
    <property type="protein sequence ID" value="MBP2478132.1"/>
    <property type="molecule type" value="Genomic_DNA"/>
</dbReference>
<keyword evidence="4" id="KW-0560">Oxidoreductase</keyword>
<evidence type="ECO:0000256" key="1">
    <source>
        <dbReference type="ARBA" id="ARBA00022617"/>
    </source>
</evidence>
<reference evidence="4 5" key="1">
    <citation type="submission" date="2021-03" db="EMBL/GenBank/DDBJ databases">
        <title>Sequencing the genomes of 1000 actinobacteria strains.</title>
        <authorList>
            <person name="Klenk H.-P."/>
        </authorList>
    </citation>
    <scope>NUCLEOTIDE SEQUENCE [LARGE SCALE GENOMIC DNA]</scope>
    <source>
        <strain evidence="4 5">DSM 44580</strain>
    </source>
</reference>
<dbReference type="InterPro" id="IPR002051">
    <property type="entry name" value="Haem_Oase"/>
</dbReference>
<dbReference type="Proteomes" id="UP001519363">
    <property type="component" value="Unassembled WGS sequence"/>
</dbReference>
<organism evidence="4 5">
    <name type="scientific">Crossiella equi</name>
    <dbReference type="NCBI Taxonomy" id="130796"/>
    <lineage>
        <taxon>Bacteria</taxon>
        <taxon>Bacillati</taxon>
        <taxon>Actinomycetota</taxon>
        <taxon>Actinomycetes</taxon>
        <taxon>Pseudonocardiales</taxon>
        <taxon>Pseudonocardiaceae</taxon>
        <taxon>Crossiella</taxon>
    </lineage>
</organism>
<dbReference type="Pfam" id="PF01126">
    <property type="entry name" value="Heme_oxygenase"/>
    <property type="match status" value="1"/>
</dbReference>
<dbReference type="PIRSF" id="PIRSF000343">
    <property type="entry name" value="Haem_Oase"/>
    <property type="match status" value="1"/>
</dbReference>
<dbReference type="InterPro" id="IPR016053">
    <property type="entry name" value="Haem_Oase-like"/>
</dbReference>
<dbReference type="InterPro" id="IPR016084">
    <property type="entry name" value="Haem_Oase-like_multi-hlx"/>
</dbReference>
<keyword evidence="2" id="KW-0479">Metal-binding</keyword>
<comment type="caution">
    <text evidence="4">The sequence shown here is derived from an EMBL/GenBank/DDBJ whole genome shotgun (WGS) entry which is preliminary data.</text>
</comment>
<accession>A0ABS5ANJ0</accession>
<proteinExistence type="predicted"/>
<evidence type="ECO:0000313" key="4">
    <source>
        <dbReference type="EMBL" id="MBP2478132.1"/>
    </source>
</evidence>
<dbReference type="PANTHER" id="PTHR10720">
    <property type="entry name" value="HEME OXYGENASE"/>
    <property type="match status" value="1"/>
</dbReference>
<evidence type="ECO:0000313" key="5">
    <source>
        <dbReference type="Proteomes" id="UP001519363"/>
    </source>
</evidence>
<keyword evidence="1" id="KW-0349">Heme</keyword>
<dbReference type="SUPFAM" id="SSF48613">
    <property type="entry name" value="Heme oxygenase-like"/>
    <property type="match status" value="1"/>
</dbReference>
<dbReference type="PRINTS" id="PR00088">
    <property type="entry name" value="HAEMOXYGNASE"/>
</dbReference>
<dbReference type="Gene3D" id="1.20.910.10">
    <property type="entry name" value="Heme oxygenase-like"/>
    <property type="match status" value="1"/>
</dbReference>
<sequence>MSAPQEAFSAMLRGSTRDQHTDARRSQFLDAMFQGKLSRAGYAEMVAQQFFAYEVLEEAAALMRTDPVAHRFVLPELTRVPALQDDLVYLLGLDWRERVTPSPATLRYLARMRQVCFDWPGGFIAHHYTRYLGDLSGGQIIQRCVVKAYQLPGDRGASAYTFPLIKDIKRFKDGYRAMLDALPFEAGERARVVAEAQEAFRLNIDVIEDLGLDLPAYLVA</sequence>
<evidence type="ECO:0000256" key="2">
    <source>
        <dbReference type="ARBA" id="ARBA00022723"/>
    </source>
</evidence>